<keyword evidence="4" id="KW-1185">Reference proteome</keyword>
<dbReference type="InterPro" id="IPR001245">
    <property type="entry name" value="Ser-Thr/Tyr_kinase_cat_dom"/>
</dbReference>
<dbReference type="Gramene" id="KZM85400">
    <property type="protein sequence ID" value="KZM85400"/>
    <property type="gene ID" value="DCAR_027178"/>
</dbReference>
<evidence type="ECO:0000256" key="2">
    <source>
        <dbReference type="ARBA" id="ARBA00022475"/>
    </source>
</evidence>
<dbReference type="Proteomes" id="UP000077755">
    <property type="component" value="Chromosome 8"/>
</dbReference>
<comment type="subcellular location">
    <subcellularLocation>
        <location evidence="1">Cell membrane</location>
    </subcellularLocation>
</comment>
<evidence type="ECO:0000313" key="3">
    <source>
        <dbReference type="EMBL" id="WOH12868.1"/>
    </source>
</evidence>
<dbReference type="Gene3D" id="1.10.510.10">
    <property type="entry name" value="Transferase(Phosphotransferase) domain 1"/>
    <property type="match status" value="2"/>
</dbReference>
<dbReference type="GO" id="GO:0005524">
    <property type="term" value="F:ATP binding"/>
    <property type="evidence" value="ECO:0007669"/>
    <property type="project" value="InterPro"/>
</dbReference>
<dbReference type="InterPro" id="IPR050823">
    <property type="entry name" value="Plant_Ser_Thr_Prot_Kinase"/>
</dbReference>
<evidence type="ECO:0000313" key="4">
    <source>
        <dbReference type="Proteomes" id="UP000077755"/>
    </source>
</evidence>
<dbReference type="Pfam" id="PF07714">
    <property type="entry name" value="PK_Tyr_Ser-Thr"/>
    <property type="match status" value="1"/>
</dbReference>
<dbReference type="InterPro" id="IPR011009">
    <property type="entry name" value="Kinase-like_dom_sf"/>
</dbReference>
<reference evidence="3" key="2">
    <citation type="submission" date="2022-03" db="EMBL/GenBank/DDBJ databases">
        <title>Draft title - Genomic analysis of global carrot germplasm unveils the trajectory of domestication and the origin of high carotenoid orange carrot.</title>
        <authorList>
            <person name="Iorizzo M."/>
            <person name="Ellison S."/>
            <person name="Senalik D."/>
            <person name="Macko-Podgorni A."/>
            <person name="Grzebelus D."/>
            <person name="Bostan H."/>
            <person name="Rolling W."/>
            <person name="Curaba J."/>
            <person name="Simon P."/>
        </authorList>
    </citation>
    <scope>NUCLEOTIDE SEQUENCE</scope>
    <source>
        <tissue evidence="3">Leaf</tissue>
    </source>
</reference>
<accession>A0A175YQ84</accession>
<organism evidence="3 4">
    <name type="scientific">Daucus carota subsp. sativus</name>
    <name type="common">Carrot</name>
    <dbReference type="NCBI Taxonomy" id="79200"/>
    <lineage>
        <taxon>Eukaryota</taxon>
        <taxon>Viridiplantae</taxon>
        <taxon>Streptophyta</taxon>
        <taxon>Embryophyta</taxon>
        <taxon>Tracheophyta</taxon>
        <taxon>Spermatophyta</taxon>
        <taxon>Magnoliopsida</taxon>
        <taxon>eudicotyledons</taxon>
        <taxon>Gunneridae</taxon>
        <taxon>Pentapetalae</taxon>
        <taxon>asterids</taxon>
        <taxon>campanulids</taxon>
        <taxon>Apiales</taxon>
        <taxon>Apiaceae</taxon>
        <taxon>Apioideae</taxon>
        <taxon>Scandiceae</taxon>
        <taxon>Daucinae</taxon>
        <taxon>Daucus</taxon>
        <taxon>Daucus sect. Daucus</taxon>
    </lineage>
</organism>
<dbReference type="GO" id="GO:0005886">
    <property type="term" value="C:plasma membrane"/>
    <property type="evidence" value="ECO:0007669"/>
    <property type="project" value="UniProtKB-SubCell"/>
</dbReference>
<dbReference type="InterPro" id="IPR000719">
    <property type="entry name" value="Prot_kinase_dom"/>
</dbReference>
<gene>
    <name evidence="3" type="ORF">DCAR_0832377</name>
</gene>
<keyword evidence="2" id="KW-0472">Membrane</keyword>
<dbReference type="PROSITE" id="PS00109">
    <property type="entry name" value="PROTEIN_KINASE_TYR"/>
    <property type="match status" value="1"/>
</dbReference>
<reference evidence="3" key="1">
    <citation type="journal article" date="2016" name="Nat. Genet.">
        <title>A high-quality carrot genome assembly provides new insights into carotenoid accumulation and asterid genome evolution.</title>
        <authorList>
            <person name="Iorizzo M."/>
            <person name="Ellison S."/>
            <person name="Senalik D."/>
            <person name="Zeng P."/>
            <person name="Satapoomin P."/>
            <person name="Huang J."/>
            <person name="Bowman M."/>
            <person name="Iovene M."/>
            <person name="Sanseverino W."/>
            <person name="Cavagnaro P."/>
            <person name="Yildiz M."/>
            <person name="Macko-Podgorni A."/>
            <person name="Moranska E."/>
            <person name="Grzebelus E."/>
            <person name="Grzebelus D."/>
            <person name="Ashrafi H."/>
            <person name="Zheng Z."/>
            <person name="Cheng S."/>
            <person name="Spooner D."/>
            <person name="Van Deynze A."/>
            <person name="Simon P."/>
        </authorList>
    </citation>
    <scope>NUCLEOTIDE SEQUENCE</scope>
    <source>
        <tissue evidence="3">Leaf</tissue>
    </source>
</reference>
<dbReference type="GO" id="GO:0004672">
    <property type="term" value="F:protein kinase activity"/>
    <property type="evidence" value="ECO:0007669"/>
    <property type="project" value="InterPro"/>
</dbReference>
<dbReference type="SUPFAM" id="SSF56112">
    <property type="entry name" value="Protein kinase-like (PK-like)"/>
    <property type="match status" value="1"/>
</dbReference>
<protein>
    <submittedName>
        <fullName evidence="3">Uncharacterized protein</fullName>
    </submittedName>
</protein>
<dbReference type="PROSITE" id="PS50011">
    <property type="entry name" value="PROTEIN_KINASE_DOM"/>
    <property type="match status" value="1"/>
</dbReference>
<dbReference type="EMBL" id="CP093350">
    <property type="protein sequence ID" value="WOH12868.1"/>
    <property type="molecule type" value="Genomic_DNA"/>
</dbReference>
<proteinExistence type="predicted"/>
<keyword evidence="2" id="KW-1003">Cell membrane</keyword>
<dbReference type="PANTHER" id="PTHR45621">
    <property type="entry name" value="OS01G0588500 PROTEIN-RELATED"/>
    <property type="match status" value="1"/>
</dbReference>
<dbReference type="InterPro" id="IPR008266">
    <property type="entry name" value="Tyr_kinase_AS"/>
</dbReference>
<dbReference type="AlphaFoldDB" id="A0A175YQ84"/>
<sequence>MRLNQISIFPEANNRIRLNKIGILPETNNIMRFNKIGYVPQAKGGMVTANLRMFTFAELGSATRGFSPDMMLEVDLCGRFYHPNIVKLLGFCSEGEEFMLVYEYTPKGNLERYTYKDSGKSLSWVVWLKILIGAARYLAFLHSSEDRIVYGDFRPSNILLDGDFNPKMCDSGHARCAPDDADSCSDVRMRVVDFNARNKKMNLVDKARPVLACERKFKTVVNPKLLEQKYCPKGVESILSDVPALALQCLDLDPEKRPSMKQVLKILEDVNAVTR</sequence>
<evidence type="ECO:0000256" key="1">
    <source>
        <dbReference type="ARBA" id="ARBA00004236"/>
    </source>
</evidence>
<name>A0A175YQ84_DAUCS</name>